<dbReference type="Gene3D" id="3.80.10.10">
    <property type="entry name" value="Ribonuclease Inhibitor"/>
    <property type="match status" value="1"/>
</dbReference>
<dbReference type="Gramene" id="TraesRN3A0100144600.1">
    <property type="protein sequence ID" value="TraesRN3A0100144600.1"/>
    <property type="gene ID" value="TraesRN3A0100144600"/>
</dbReference>
<dbReference type="AlphaFoldDB" id="A0A3B6EAE5"/>
<protein>
    <recommendedName>
        <fullName evidence="3">NB-ARC domain-containing protein</fullName>
    </recommendedName>
</protein>
<dbReference type="Gramene" id="TraesCAD_scaffold_015993_01G000100.1">
    <property type="protein sequence ID" value="TraesCAD_scaffold_015993_01G000100.1"/>
    <property type="gene ID" value="TraesCAD_scaffold_015993_01G000100"/>
</dbReference>
<evidence type="ECO:0000313" key="2">
    <source>
        <dbReference type="Proteomes" id="UP000019116"/>
    </source>
</evidence>
<dbReference type="PANTHER" id="PTHR36766:SF70">
    <property type="entry name" value="DISEASE RESISTANCE PROTEIN RGA4"/>
    <property type="match status" value="1"/>
</dbReference>
<dbReference type="Gramene" id="TraesSYM3A03G01348440.1">
    <property type="protein sequence ID" value="TraesSYM3A03G01348440.1.CDS1"/>
    <property type="gene ID" value="TraesSYM3A03G01348440"/>
</dbReference>
<keyword evidence="2" id="KW-1185">Reference proteome</keyword>
<dbReference type="Gramene" id="TraesROB_scaffold_068154_01G000100.1">
    <property type="protein sequence ID" value="TraesROB_scaffold_068154_01G000100.1"/>
    <property type="gene ID" value="TraesROB_scaffold_068154_01G000100"/>
</dbReference>
<dbReference type="Gramene" id="TraesSTA3A03G01318620.2">
    <property type="protein sequence ID" value="TraesSTA3A03G01318620.2.CDS1"/>
    <property type="gene ID" value="TraesSTA3A03G01318620"/>
</dbReference>
<accession>A0A3B6EAE5</accession>
<dbReference type="Gramene" id="TraesARI3A03G01347090.2">
    <property type="protein sequence ID" value="TraesARI3A03G01347090.2.CDS1"/>
    <property type="gene ID" value="TraesARI3A03G01347090"/>
</dbReference>
<dbReference type="Gramene" id="TraesJAG3A03G01336750.2">
    <property type="protein sequence ID" value="TraesJAG3A03G01336750.2.CDS1"/>
    <property type="gene ID" value="TraesJAG3A03G01336750"/>
</dbReference>
<dbReference type="Gramene" id="TraesWEE_scaffold_069657_01G000300.1">
    <property type="protein sequence ID" value="TraesWEE_scaffold_069657_01G000300.1"/>
    <property type="gene ID" value="TraesWEE_scaffold_069657_01G000300"/>
</dbReference>
<dbReference type="Gramene" id="TraesCLE_scaffold_071847_01G000100.1">
    <property type="protein sequence ID" value="TraesCLE_scaffold_071847_01G000100.1"/>
    <property type="gene ID" value="TraesCLE_scaffold_071847_01G000100"/>
</dbReference>
<reference evidence="1" key="2">
    <citation type="submission" date="2018-10" db="UniProtKB">
        <authorList>
            <consortium name="EnsemblPlants"/>
        </authorList>
    </citation>
    <scope>IDENTIFICATION</scope>
</reference>
<dbReference type="OMA" id="EPICNEL"/>
<dbReference type="Gramene" id="TraesCS3A02G069000.1">
    <property type="protein sequence ID" value="TraesCS3A02G069000.1.cds1"/>
    <property type="gene ID" value="TraesCS3A02G069000"/>
</dbReference>
<proteinExistence type="predicted"/>
<gene>
    <name evidence="1" type="primary">LOC123057798</name>
</gene>
<dbReference type="PANTHER" id="PTHR36766">
    <property type="entry name" value="PLANT BROAD-SPECTRUM MILDEW RESISTANCE PROTEIN RPW8"/>
    <property type="match status" value="1"/>
</dbReference>
<evidence type="ECO:0008006" key="3">
    <source>
        <dbReference type="Google" id="ProtNLM"/>
    </source>
</evidence>
<sequence length="219" mass="25310">MPNMKFLKIDGAHAVTKVGSEFVGYKKGEPICNELVAFLKLEWLFISNMPKWEEWSFFEEEIEVTSDERREDGAVESQKENAQSVRLRLLPRLEQLGLDNCPKLRALPQQLGEHTTSLKKLYLDETNSLKAVENLPHLTELLHITKCGKLERICNLPQLTELRVHGCPNLIHVEGLESLQRLWLGEDMQVVSSRWLAVLQKQHRRLHGEDLDVYTWSTS</sequence>
<dbReference type="Gramene" id="TraesARI3A03G01347090.1">
    <property type="protein sequence ID" value="TraesARI3A03G01347090.1.CDS1"/>
    <property type="gene ID" value="TraesARI3A03G01347090"/>
</dbReference>
<dbReference type="Gramene" id="TraesJAG3A03G01336750.1">
    <property type="protein sequence ID" value="TraesJAG3A03G01336750.1.CDS1"/>
    <property type="gene ID" value="TraesJAG3A03G01336750"/>
</dbReference>
<evidence type="ECO:0000313" key="1">
    <source>
        <dbReference type="EnsemblPlants" id="TraesCS3A02G069000.1.cds1"/>
    </source>
</evidence>
<dbReference type="GeneID" id="123057798"/>
<dbReference type="Proteomes" id="UP000019116">
    <property type="component" value="Chromosome 3A"/>
</dbReference>
<dbReference type="EnsemblPlants" id="TraesCS3A02G069000.1">
    <property type="protein sequence ID" value="TraesCS3A02G069000.1.cds1"/>
    <property type="gene ID" value="TraesCS3A02G069000"/>
</dbReference>
<dbReference type="InterPro" id="IPR032675">
    <property type="entry name" value="LRR_dom_sf"/>
</dbReference>
<dbReference type="Gramene" id="TraesCS3A03G0147200.1">
    <property type="protein sequence ID" value="TraesCS3A03G0147200.1.CDS1"/>
    <property type="gene ID" value="TraesCS3A03G0147200"/>
</dbReference>
<dbReference type="RefSeq" id="XP_044336622.1">
    <property type="nucleotide sequence ID" value="XM_044480687.1"/>
</dbReference>
<dbReference type="Gramene" id="TraesSTA3A03G01318620.1">
    <property type="protein sequence ID" value="TraesSTA3A03G01318620.1.CDS1"/>
    <property type="gene ID" value="TraesSTA3A03G01318620"/>
</dbReference>
<reference evidence="1" key="1">
    <citation type="submission" date="2018-08" db="EMBL/GenBank/DDBJ databases">
        <authorList>
            <person name="Rossello M."/>
        </authorList>
    </citation>
    <scope>NUCLEOTIDE SEQUENCE [LARGE SCALE GENOMIC DNA]</scope>
    <source>
        <strain evidence="1">cv. Chinese Spring</strain>
    </source>
</reference>
<name>A0A3B6EAE5_WHEAT</name>
<dbReference type="OrthoDB" id="765493at2759"/>
<dbReference type="STRING" id="4565.A0A3B6EAE5"/>
<dbReference type="SUPFAM" id="SSF52047">
    <property type="entry name" value="RNI-like"/>
    <property type="match status" value="1"/>
</dbReference>
<dbReference type="Gramene" id="TraesSYM3A03G01348440.2">
    <property type="protein sequence ID" value="TraesSYM3A03G01348440.2.CDS1"/>
    <property type="gene ID" value="TraesSYM3A03G01348440"/>
</dbReference>
<organism evidence="1">
    <name type="scientific">Triticum aestivum</name>
    <name type="common">Wheat</name>
    <dbReference type="NCBI Taxonomy" id="4565"/>
    <lineage>
        <taxon>Eukaryota</taxon>
        <taxon>Viridiplantae</taxon>
        <taxon>Streptophyta</taxon>
        <taxon>Embryophyta</taxon>
        <taxon>Tracheophyta</taxon>
        <taxon>Spermatophyta</taxon>
        <taxon>Magnoliopsida</taxon>
        <taxon>Liliopsida</taxon>
        <taxon>Poales</taxon>
        <taxon>Poaceae</taxon>
        <taxon>BOP clade</taxon>
        <taxon>Pooideae</taxon>
        <taxon>Triticodae</taxon>
        <taxon>Triticeae</taxon>
        <taxon>Triticinae</taxon>
        <taxon>Triticum</taxon>
    </lineage>
</organism>